<keyword evidence="3" id="KW-0227">DNA damage</keyword>
<evidence type="ECO:0000256" key="6">
    <source>
        <dbReference type="ARBA" id="ARBA00023125"/>
    </source>
</evidence>
<evidence type="ECO:0000256" key="1">
    <source>
        <dbReference type="ARBA" id="ARBA00008136"/>
    </source>
</evidence>
<evidence type="ECO:0000256" key="9">
    <source>
        <dbReference type="SAM" id="MobiDB-lite"/>
    </source>
</evidence>
<evidence type="ECO:0000256" key="4">
    <source>
        <dbReference type="ARBA" id="ARBA00022801"/>
    </source>
</evidence>
<name>A0A254N9Z6_9BURK</name>
<dbReference type="EMBL" id="NISI01000011">
    <property type="protein sequence ID" value="OWR01953.1"/>
    <property type="molecule type" value="Genomic_DNA"/>
</dbReference>
<dbReference type="PANTHER" id="PTHR13604:SF0">
    <property type="entry name" value="ABASIC SITE PROCESSING PROTEIN HMCES"/>
    <property type="match status" value="1"/>
</dbReference>
<keyword evidence="11" id="KW-1185">Reference proteome</keyword>
<dbReference type="InterPro" id="IPR036590">
    <property type="entry name" value="SRAP-like"/>
</dbReference>
<dbReference type="Pfam" id="PF02586">
    <property type="entry name" value="SRAP"/>
    <property type="match status" value="1"/>
</dbReference>
<feature type="compositionally biased region" description="Low complexity" evidence="9">
    <location>
        <begin position="242"/>
        <end position="254"/>
    </location>
</feature>
<evidence type="ECO:0000256" key="7">
    <source>
        <dbReference type="ARBA" id="ARBA00023239"/>
    </source>
</evidence>
<proteinExistence type="inferred from homology"/>
<comment type="similarity">
    <text evidence="1 8">Belongs to the SOS response-associated peptidase family.</text>
</comment>
<comment type="caution">
    <text evidence="10">The sequence shown here is derived from an EMBL/GenBank/DDBJ whole genome shotgun (WGS) entry which is preliminary data.</text>
</comment>
<evidence type="ECO:0000256" key="5">
    <source>
        <dbReference type="ARBA" id="ARBA00023124"/>
    </source>
</evidence>
<keyword evidence="4 8" id="KW-0378">Hydrolase</keyword>
<evidence type="ECO:0000313" key="10">
    <source>
        <dbReference type="EMBL" id="OWR01953.1"/>
    </source>
</evidence>
<organism evidence="10 11">
    <name type="scientific">Roseateles puraquae</name>
    <dbReference type="NCBI Taxonomy" id="431059"/>
    <lineage>
        <taxon>Bacteria</taxon>
        <taxon>Pseudomonadati</taxon>
        <taxon>Pseudomonadota</taxon>
        <taxon>Betaproteobacteria</taxon>
        <taxon>Burkholderiales</taxon>
        <taxon>Sphaerotilaceae</taxon>
        <taxon>Roseateles</taxon>
    </lineage>
</organism>
<accession>A0A254N9Z6</accession>
<evidence type="ECO:0000313" key="11">
    <source>
        <dbReference type="Proteomes" id="UP000197446"/>
    </source>
</evidence>
<evidence type="ECO:0000256" key="2">
    <source>
        <dbReference type="ARBA" id="ARBA00022670"/>
    </source>
</evidence>
<reference evidence="10 11" key="1">
    <citation type="journal article" date="2007" name="Int. J. Syst. Evol. Microbiol.">
        <title>Description of Pelomonas aquatica sp. nov. and Pelomonas puraquae sp. nov., isolated from industrial and haemodialysis water.</title>
        <authorList>
            <person name="Gomila M."/>
            <person name="Bowien B."/>
            <person name="Falsen E."/>
            <person name="Moore E.R."/>
            <person name="Lalucat J."/>
        </authorList>
    </citation>
    <scope>NUCLEOTIDE SEQUENCE [LARGE SCALE GENOMIC DNA]</scope>
    <source>
        <strain evidence="10 11">CCUG 52769</strain>
    </source>
</reference>
<dbReference type="InterPro" id="IPR003738">
    <property type="entry name" value="SRAP"/>
</dbReference>
<dbReference type="EC" id="3.4.-.-" evidence="8"/>
<feature type="region of interest" description="Disordered" evidence="9">
    <location>
        <begin position="242"/>
        <end position="272"/>
    </location>
</feature>
<dbReference type="RefSeq" id="WP_088485341.1">
    <property type="nucleotide sequence ID" value="NZ_NISI01000011.1"/>
</dbReference>
<dbReference type="PANTHER" id="PTHR13604">
    <property type="entry name" value="DC12-RELATED"/>
    <property type="match status" value="1"/>
</dbReference>
<evidence type="ECO:0000256" key="3">
    <source>
        <dbReference type="ARBA" id="ARBA00022763"/>
    </source>
</evidence>
<dbReference type="AlphaFoldDB" id="A0A254N9Z6"/>
<keyword evidence="7" id="KW-0456">Lyase</keyword>
<dbReference type="GO" id="GO:0006508">
    <property type="term" value="P:proteolysis"/>
    <property type="evidence" value="ECO:0007669"/>
    <property type="project" value="UniProtKB-KW"/>
</dbReference>
<gene>
    <name evidence="10" type="ORF">CDO81_21725</name>
</gene>
<dbReference type="OrthoDB" id="6192129at2"/>
<evidence type="ECO:0000256" key="8">
    <source>
        <dbReference type="RuleBase" id="RU364100"/>
    </source>
</evidence>
<dbReference type="SUPFAM" id="SSF143081">
    <property type="entry name" value="BB1717-like"/>
    <property type="match status" value="1"/>
</dbReference>
<sequence>MHPHYVPVTDAALLLARFGSALPEGGSPCPEAPGELDMPLLMPAPTKPAGAVGEVRLGRLGLLSRRAVDLSLGGQATHCAIETMKSLATFRESWWAGQRCVVPVMGLQAWSFSTGQPQRWTVQQSAGLPLALAGLWNTWTGPDGAELLSFCVLTRPADGHEVFRHLASPGQAARMPVLLPLESLAPWLDGGLKDAERLLQRPMAEALQAAPLAQADTPWREPASWSVVPDMFAHEWHAMAAQAPAAPTRRASPRLMRPRSPEPAGPTTADLF</sequence>
<keyword evidence="5" id="KW-0190">Covalent protein-DNA linkage</keyword>
<dbReference type="GO" id="GO:0008233">
    <property type="term" value="F:peptidase activity"/>
    <property type="evidence" value="ECO:0007669"/>
    <property type="project" value="UniProtKB-KW"/>
</dbReference>
<keyword evidence="6" id="KW-0238">DNA-binding</keyword>
<dbReference type="Gene3D" id="3.90.1680.10">
    <property type="entry name" value="SOS response associated peptidase-like"/>
    <property type="match status" value="1"/>
</dbReference>
<dbReference type="GO" id="GO:0106300">
    <property type="term" value="P:protein-DNA covalent cross-linking repair"/>
    <property type="evidence" value="ECO:0007669"/>
    <property type="project" value="InterPro"/>
</dbReference>
<dbReference type="Proteomes" id="UP000197446">
    <property type="component" value="Unassembled WGS sequence"/>
</dbReference>
<keyword evidence="2 8" id="KW-0645">Protease</keyword>
<dbReference type="GO" id="GO:0016829">
    <property type="term" value="F:lyase activity"/>
    <property type="evidence" value="ECO:0007669"/>
    <property type="project" value="UniProtKB-KW"/>
</dbReference>
<protein>
    <recommendedName>
        <fullName evidence="8">Abasic site processing protein</fullName>
        <ecNumber evidence="8">3.4.-.-</ecNumber>
    </recommendedName>
</protein>
<dbReference type="GO" id="GO:0003697">
    <property type="term" value="F:single-stranded DNA binding"/>
    <property type="evidence" value="ECO:0007669"/>
    <property type="project" value="InterPro"/>
</dbReference>